<dbReference type="SMART" id="SM00304">
    <property type="entry name" value="HAMP"/>
    <property type="match status" value="1"/>
</dbReference>
<dbReference type="RefSeq" id="WP_227019439.1">
    <property type="nucleotide sequence ID" value="NZ_JAGSND010000012.1"/>
</dbReference>
<keyword evidence="3" id="KW-0808">Transferase</keyword>
<dbReference type="SUPFAM" id="SSF158472">
    <property type="entry name" value="HAMP domain-like"/>
    <property type="match status" value="1"/>
</dbReference>
<protein>
    <submittedName>
        <fullName evidence="7">Sensor histidine kinase</fullName>
    </submittedName>
</protein>
<dbReference type="Gene3D" id="6.10.340.10">
    <property type="match status" value="1"/>
</dbReference>
<keyword evidence="8" id="KW-1185">Reference proteome</keyword>
<dbReference type="Gene3D" id="3.30.565.10">
    <property type="entry name" value="Histidine kinase-like ATPase, C-terminal domain"/>
    <property type="match status" value="1"/>
</dbReference>
<proteinExistence type="predicted"/>
<evidence type="ECO:0000256" key="1">
    <source>
        <dbReference type="ARBA" id="ARBA00004370"/>
    </source>
</evidence>
<dbReference type="PANTHER" id="PTHR34220:SF7">
    <property type="entry name" value="SENSOR HISTIDINE KINASE YPDA"/>
    <property type="match status" value="1"/>
</dbReference>
<evidence type="ECO:0000256" key="4">
    <source>
        <dbReference type="ARBA" id="ARBA00022777"/>
    </source>
</evidence>
<dbReference type="AlphaFoldDB" id="A0A8J8B4F7"/>
<dbReference type="InterPro" id="IPR010559">
    <property type="entry name" value="Sig_transdc_His_kin_internal"/>
</dbReference>
<dbReference type="InterPro" id="IPR003594">
    <property type="entry name" value="HATPase_dom"/>
</dbReference>
<evidence type="ECO:0000313" key="8">
    <source>
        <dbReference type="Proteomes" id="UP000675664"/>
    </source>
</evidence>
<evidence type="ECO:0000259" key="6">
    <source>
        <dbReference type="PROSITE" id="PS50885"/>
    </source>
</evidence>
<feature type="transmembrane region" description="Helical" evidence="5">
    <location>
        <begin position="282"/>
        <end position="307"/>
    </location>
</feature>
<name>A0A8J8B4F7_9FIRM</name>
<keyword evidence="5" id="KW-0812">Transmembrane</keyword>
<dbReference type="PANTHER" id="PTHR34220">
    <property type="entry name" value="SENSOR HISTIDINE KINASE YPDA"/>
    <property type="match status" value="1"/>
</dbReference>
<dbReference type="PROSITE" id="PS50885">
    <property type="entry name" value="HAMP"/>
    <property type="match status" value="1"/>
</dbReference>
<dbReference type="SMART" id="SM00387">
    <property type="entry name" value="HATPase_c"/>
    <property type="match status" value="1"/>
</dbReference>
<dbReference type="Proteomes" id="UP000675664">
    <property type="component" value="Unassembled WGS sequence"/>
</dbReference>
<feature type="transmembrane region" description="Helical" evidence="5">
    <location>
        <begin position="7"/>
        <end position="30"/>
    </location>
</feature>
<feature type="domain" description="HAMP" evidence="6">
    <location>
        <begin position="305"/>
        <end position="357"/>
    </location>
</feature>
<keyword evidence="2" id="KW-0597">Phosphoprotein</keyword>
<keyword evidence="4 7" id="KW-0418">Kinase</keyword>
<dbReference type="Pfam" id="PF02518">
    <property type="entry name" value="HATPase_c"/>
    <property type="match status" value="1"/>
</dbReference>
<organism evidence="7 8">
    <name type="scientific">Sinanaerobacter chloroacetimidivorans</name>
    <dbReference type="NCBI Taxonomy" id="2818044"/>
    <lineage>
        <taxon>Bacteria</taxon>
        <taxon>Bacillati</taxon>
        <taxon>Bacillota</taxon>
        <taxon>Clostridia</taxon>
        <taxon>Peptostreptococcales</taxon>
        <taxon>Anaerovoracaceae</taxon>
        <taxon>Sinanaerobacter</taxon>
    </lineage>
</organism>
<reference evidence="7" key="2">
    <citation type="submission" date="2021-04" db="EMBL/GenBank/DDBJ databases">
        <authorList>
            <person name="Liu J."/>
        </authorList>
    </citation>
    <scope>NUCLEOTIDE SEQUENCE</scope>
    <source>
        <strain evidence="7">BAD-6</strain>
    </source>
</reference>
<dbReference type="CDD" id="cd06225">
    <property type="entry name" value="HAMP"/>
    <property type="match status" value="1"/>
</dbReference>
<dbReference type="GO" id="GO:0000155">
    <property type="term" value="F:phosphorelay sensor kinase activity"/>
    <property type="evidence" value="ECO:0007669"/>
    <property type="project" value="InterPro"/>
</dbReference>
<dbReference type="InterPro" id="IPR050640">
    <property type="entry name" value="Bact_2-comp_sensor_kinase"/>
</dbReference>
<evidence type="ECO:0000256" key="5">
    <source>
        <dbReference type="SAM" id="Phobius"/>
    </source>
</evidence>
<dbReference type="GO" id="GO:0016020">
    <property type="term" value="C:membrane"/>
    <property type="evidence" value="ECO:0007669"/>
    <property type="project" value="UniProtKB-SubCell"/>
</dbReference>
<dbReference type="Pfam" id="PF00672">
    <property type="entry name" value="HAMP"/>
    <property type="match status" value="1"/>
</dbReference>
<evidence type="ECO:0000256" key="3">
    <source>
        <dbReference type="ARBA" id="ARBA00022679"/>
    </source>
</evidence>
<comment type="subcellular location">
    <subcellularLocation>
        <location evidence="1">Membrane</location>
    </subcellularLocation>
</comment>
<dbReference type="InterPro" id="IPR036890">
    <property type="entry name" value="HATPase_C_sf"/>
</dbReference>
<accession>A0A8J8B4F7</accession>
<keyword evidence="5" id="KW-0472">Membrane</keyword>
<dbReference type="EMBL" id="JAGSND010000012">
    <property type="protein sequence ID" value="MBR0599305.1"/>
    <property type="molecule type" value="Genomic_DNA"/>
</dbReference>
<dbReference type="InterPro" id="IPR003660">
    <property type="entry name" value="HAMP_dom"/>
</dbReference>
<evidence type="ECO:0000313" key="7">
    <source>
        <dbReference type="EMBL" id="MBR0599305.1"/>
    </source>
</evidence>
<comment type="caution">
    <text evidence="7">The sequence shown here is derived from an EMBL/GenBank/DDBJ whole genome shotgun (WGS) entry which is preliminary data.</text>
</comment>
<evidence type="ECO:0000256" key="2">
    <source>
        <dbReference type="ARBA" id="ARBA00022553"/>
    </source>
</evidence>
<sequence length="590" mass="66952">MKHKKSLAVIAVLMCCILIILPISCTAIYFGSAASARLKDTVRETVDFYLSQVSERTGSTLNAMRNSIYYLMSDDATQQIMRTEVAPDQLKRLEVEEGLSRALLVSDTLDPNAVTGIYLVKDGQQYLSILRGGEFIGTSRRVMHVFETYKNANSARELFTVPEYPDYCYCIVDYIDLETMKTLGKIIIEIRAANLVDTSYIDTVYQQANVVVSRTDGGIISGAETPFASALKGKIKGDLKGHYIDIDGASYYHTGQFLPPSRVRIDVFIPRNEILETIRQTLFVYGLFTVLILLITLLIGGFLFYMLGKPVKQMLNKIDLLATGDLSVRMEPTPYRETERMATAFNDMADRLEDLFGEVYTKGLLLREAEFNLLESQIQPHFIFNVLELINMRCLAANELGICRIVSNLAQLLRTNVTYKHKQTITFQEELLYVRYYLELQKERFEEKLNYEINLEDSSILHYYLPKLTIQPLVENGIVHGLERKRGGGTLKISIWEEDESVCVKVSDDGVGFDTSRIDLEAESDDGQTRHNHVALANINRRIHLLYGQQYGMTISSEPGKGTDVMLTLPIDTDNQSERSFYDVQNYDRG</sequence>
<keyword evidence="5" id="KW-1133">Transmembrane helix</keyword>
<gene>
    <name evidence="7" type="ORF">KCX82_15560</name>
</gene>
<reference evidence="7" key="1">
    <citation type="submission" date="2021-04" db="EMBL/GenBank/DDBJ databases">
        <title>Sinoanaerobacter chloroacetimidivorans sp. nov., an obligate anaerobic bacterium isolated from anaerobic sludge.</title>
        <authorList>
            <person name="Bao Y."/>
        </authorList>
    </citation>
    <scope>NUCLEOTIDE SEQUENCE</scope>
    <source>
        <strain evidence="7">BAD-6</strain>
    </source>
</reference>
<dbReference type="SUPFAM" id="SSF55874">
    <property type="entry name" value="ATPase domain of HSP90 chaperone/DNA topoisomerase II/histidine kinase"/>
    <property type="match status" value="1"/>
</dbReference>
<dbReference type="Pfam" id="PF06580">
    <property type="entry name" value="His_kinase"/>
    <property type="match status" value="1"/>
</dbReference>